<dbReference type="AlphaFoldDB" id="A0A1H6LUQ0"/>
<organism evidence="1 2">
    <name type="scientific">Pseudomonas asplenii</name>
    <dbReference type="NCBI Taxonomy" id="53407"/>
    <lineage>
        <taxon>Bacteria</taxon>
        <taxon>Pseudomonadati</taxon>
        <taxon>Pseudomonadota</taxon>
        <taxon>Gammaproteobacteria</taxon>
        <taxon>Pseudomonadales</taxon>
        <taxon>Pseudomonadaceae</taxon>
        <taxon>Pseudomonas</taxon>
    </lineage>
</organism>
<protein>
    <recommendedName>
        <fullName evidence="3">DUF3077 domain-containing protein</fullName>
    </recommendedName>
</protein>
<evidence type="ECO:0000313" key="1">
    <source>
        <dbReference type="EMBL" id="SEH92492.1"/>
    </source>
</evidence>
<dbReference type="Proteomes" id="UP000182272">
    <property type="component" value="Chromosome I"/>
</dbReference>
<dbReference type="RefSeq" id="WP_019362439.1">
    <property type="nucleotide sequence ID" value="NZ_CP087202.1"/>
</dbReference>
<evidence type="ECO:0008006" key="3">
    <source>
        <dbReference type="Google" id="ProtNLM"/>
    </source>
</evidence>
<dbReference type="EMBL" id="LT629972">
    <property type="protein sequence ID" value="SEH92492.1"/>
    <property type="molecule type" value="Genomic_DNA"/>
</dbReference>
<dbReference type="Pfam" id="PF19619">
    <property type="entry name" value="DUF6124"/>
    <property type="match status" value="1"/>
</dbReference>
<evidence type="ECO:0000313" key="2">
    <source>
        <dbReference type="Proteomes" id="UP000182272"/>
    </source>
</evidence>
<dbReference type="OrthoDB" id="7014028at2"/>
<gene>
    <name evidence="1" type="ORF">SAMN05216581_0574</name>
</gene>
<proteinExistence type="predicted"/>
<accession>A0A1H6LUQ0</accession>
<reference evidence="1 2" key="1">
    <citation type="submission" date="2016-10" db="EMBL/GenBank/DDBJ databases">
        <authorList>
            <person name="de Groot N.N."/>
        </authorList>
    </citation>
    <scope>NUCLEOTIDE SEQUENCE [LARGE SCALE GENOMIC DNA]</scope>
    <source>
        <strain evidence="1 2">LMG 2158</strain>
    </source>
</reference>
<name>A0A1H6LUQ0_9PSED</name>
<sequence>MKTIVPDPPMQKTSMDAEAAERAFAHYERPADPISKTPHFEDTLNNLDSILRSAAATAYESAEQLSGMPRHLAMASVHLIELAQSQVDGLLGQQH</sequence>